<dbReference type="PANTHER" id="PTHR21340:SF7">
    <property type="entry name" value="NUDIX HYDROLASE DOMAIN-CONTAINING PROTEIN"/>
    <property type="match status" value="1"/>
</dbReference>
<dbReference type="Gene3D" id="3.90.79.10">
    <property type="entry name" value="Nucleoside Triphosphate Pyrophosphohydrolase"/>
    <property type="match status" value="1"/>
</dbReference>
<reference evidence="3" key="1">
    <citation type="submission" date="2020-12" db="EMBL/GenBank/DDBJ databases">
        <title>Genomic characterization of non-nitrogen-fixing Frankia strains.</title>
        <authorList>
            <person name="Carlos-Shanley C."/>
            <person name="Guerra T."/>
            <person name="Hahn D."/>
        </authorList>
    </citation>
    <scope>NUCLEOTIDE SEQUENCE</scope>
    <source>
        <strain evidence="3">CN6</strain>
    </source>
</reference>
<dbReference type="Proteomes" id="UP000604475">
    <property type="component" value="Unassembled WGS sequence"/>
</dbReference>
<dbReference type="PROSITE" id="PS00893">
    <property type="entry name" value="NUDIX_BOX"/>
    <property type="match status" value="1"/>
</dbReference>
<keyword evidence="1" id="KW-0378">Hydrolase</keyword>
<dbReference type="InterPro" id="IPR020084">
    <property type="entry name" value="NUDIX_hydrolase_CS"/>
</dbReference>
<accession>A0A937UKI3</accession>
<dbReference type="GO" id="GO:0006754">
    <property type="term" value="P:ATP biosynthetic process"/>
    <property type="evidence" value="ECO:0007669"/>
    <property type="project" value="TreeGrafter"/>
</dbReference>
<dbReference type="PANTHER" id="PTHR21340">
    <property type="entry name" value="DIADENOSINE 5,5-P1,P4-TETRAPHOSPHATE PYROPHOSPHOHYDROLASE MUTT"/>
    <property type="match status" value="1"/>
</dbReference>
<comment type="caution">
    <text evidence="3">The sequence shown here is derived from an EMBL/GenBank/DDBJ whole genome shotgun (WGS) entry which is preliminary data.</text>
</comment>
<gene>
    <name evidence="3" type="ORF">I7412_06625</name>
</gene>
<dbReference type="SUPFAM" id="SSF55811">
    <property type="entry name" value="Nudix"/>
    <property type="match status" value="1"/>
</dbReference>
<dbReference type="EMBL" id="JAEACQ010000150">
    <property type="protein sequence ID" value="MBL7626849.1"/>
    <property type="molecule type" value="Genomic_DNA"/>
</dbReference>
<name>A0A937UKI3_9ACTN</name>
<dbReference type="CDD" id="cd04662">
    <property type="entry name" value="NUDIX_Hydrolase"/>
    <property type="match status" value="1"/>
</dbReference>
<sequence length="165" mass="17976">MPAARRQSAGLLLYRSVAGEVEVLVGHMGGPFWARKDEGAWSIPKGEHEPDEDPRAAAAREFAEELGSAPPDGPWLELGTVRQSGGKIVTVFAVRGDLDPAAAVSNTFDLEWPRGSGRIRTFPEVDRVAWFDLPTARAKLVRGQLPFLDRLLDHLAAQNEPAQEA</sequence>
<dbReference type="Pfam" id="PF00293">
    <property type="entry name" value="NUDIX"/>
    <property type="match status" value="1"/>
</dbReference>
<evidence type="ECO:0000313" key="4">
    <source>
        <dbReference type="Proteomes" id="UP000604475"/>
    </source>
</evidence>
<dbReference type="InterPro" id="IPR051325">
    <property type="entry name" value="Nudix_hydrolase_domain"/>
</dbReference>
<dbReference type="PROSITE" id="PS51462">
    <property type="entry name" value="NUDIX"/>
    <property type="match status" value="1"/>
</dbReference>
<evidence type="ECO:0000259" key="2">
    <source>
        <dbReference type="PROSITE" id="PS51462"/>
    </source>
</evidence>
<dbReference type="InterPro" id="IPR015797">
    <property type="entry name" value="NUDIX_hydrolase-like_dom_sf"/>
</dbReference>
<dbReference type="InterPro" id="IPR000086">
    <property type="entry name" value="NUDIX_hydrolase_dom"/>
</dbReference>
<organism evidence="3 4">
    <name type="scientific">Frankia nepalensis</name>
    <dbReference type="NCBI Taxonomy" id="1836974"/>
    <lineage>
        <taxon>Bacteria</taxon>
        <taxon>Bacillati</taxon>
        <taxon>Actinomycetota</taxon>
        <taxon>Actinomycetes</taxon>
        <taxon>Frankiales</taxon>
        <taxon>Frankiaceae</taxon>
        <taxon>Frankia</taxon>
    </lineage>
</organism>
<keyword evidence="4" id="KW-1185">Reference proteome</keyword>
<dbReference type="GO" id="GO:0006167">
    <property type="term" value="P:AMP biosynthetic process"/>
    <property type="evidence" value="ECO:0007669"/>
    <property type="project" value="TreeGrafter"/>
</dbReference>
<dbReference type="RefSeq" id="WP_203006216.1">
    <property type="nucleotide sequence ID" value="NZ_JADWYU010000169.1"/>
</dbReference>
<evidence type="ECO:0000256" key="1">
    <source>
        <dbReference type="ARBA" id="ARBA00022801"/>
    </source>
</evidence>
<feature type="domain" description="Nudix hydrolase" evidence="2">
    <location>
        <begin position="4"/>
        <end position="153"/>
    </location>
</feature>
<dbReference type="AlphaFoldDB" id="A0A937UKI3"/>
<dbReference type="GO" id="GO:0004081">
    <property type="term" value="F:bis(5'-nucleosyl)-tetraphosphatase (asymmetrical) activity"/>
    <property type="evidence" value="ECO:0007669"/>
    <property type="project" value="TreeGrafter"/>
</dbReference>
<protein>
    <submittedName>
        <fullName evidence="3">NUDIX domain-containing protein</fullName>
    </submittedName>
</protein>
<evidence type="ECO:0000313" key="3">
    <source>
        <dbReference type="EMBL" id="MBL7626849.1"/>
    </source>
</evidence>
<proteinExistence type="predicted"/>